<evidence type="ECO:0000259" key="1">
    <source>
        <dbReference type="Pfam" id="PF20150"/>
    </source>
</evidence>
<dbReference type="Proteomes" id="UP000191522">
    <property type="component" value="Unassembled WGS sequence"/>
</dbReference>
<gene>
    <name evidence="2" type="ORF">PENDEC_c011G04270</name>
</gene>
<dbReference type="Pfam" id="PF20150">
    <property type="entry name" value="2EXR"/>
    <property type="match status" value="1"/>
</dbReference>
<evidence type="ECO:0000313" key="3">
    <source>
        <dbReference type="Proteomes" id="UP000191522"/>
    </source>
</evidence>
<comment type="caution">
    <text evidence="2">The sequence shown here is derived from an EMBL/GenBank/DDBJ whole genome shotgun (WGS) entry which is preliminary data.</text>
</comment>
<dbReference type="PANTHER" id="PTHR35910">
    <property type="entry name" value="2EXR DOMAIN-CONTAINING PROTEIN"/>
    <property type="match status" value="1"/>
</dbReference>
<dbReference type="AlphaFoldDB" id="A0A1V6PCE2"/>
<dbReference type="STRING" id="69771.A0A1V6PCE2"/>
<evidence type="ECO:0000313" key="2">
    <source>
        <dbReference type="EMBL" id="OQD74417.1"/>
    </source>
</evidence>
<reference evidence="3" key="1">
    <citation type="journal article" date="2017" name="Nat. Microbiol.">
        <title>Global analysis of biosynthetic gene clusters reveals vast potential of secondary metabolite production in Penicillium species.</title>
        <authorList>
            <person name="Nielsen J.C."/>
            <person name="Grijseels S."/>
            <person name="Prigent S."/>
            <person name="Ji B."/>
            <person name="Dainat J."/>
            <person name="Nielsen K.F."/>
            <person name="Frisvad J.C."/>
            <person name="Workman M."/>
            <person name="Nielsen J."/>
        </authorList>
    </citation>
    <scope>NUCLEOTIDE SEQUENCE [LARGE SCALE GENOMIC DNA]</scope>
    <source>
        <strain evidence="3">IBT 11843</strain>
    </source>
</reference>
<feature type="domain" description="2EXR" evidence="1">
    <location>
        <begin position="10"/>
        <end position="115"/>
    </location>
</feature>
<sequence length="329" mass="37721">MENNNQEQEFRFFSQLPTGLRLAIWRKCLPNRVAEIDYPWDEGVNFYPNLPPCKLQQTTDINRRGPVISRVCRESRYVAFETGHYLDKGLPLEEAPWRSNLRLERTWIDPSRDTIHLNWTPCYSAGYYGDRSALDFLAWNAAKACGGSFMFDYLDHTLDGEVYLEERFGALRKLQLQQGAVVIHLIVVHTTFETAAKTGLFGLLGDACIQLVDVSDEARLNALFDFAEKCESGSEAKGFIDRKQDFRRQSPESVKRMLNDKLAEEFGAQAAQKLASLRPAIMFRFCPHYCNHSIGSFQRAQDIANNRVDDGKDVVRQTFRSFIESLHTT</sequence>
<protein>
    <recommendedName>
        <fullName evidence="1">2EXR domain-containing protein</fullName>
    </recommendedName>
</protein>
<organism evidence="2 3">
    <name type="scientific">Penicillium decumbens</name>
    <dbReference type="NCBI Taxonomy" id="69771"/>
    <lineage>
        <taxon>Eukaryota</taxon>
        <taxon>Fungi</taxon>
        <taxon>Dikarya</taxon>
        <taxon>Ascomycota</taxon>
        <taxon>Pezizomycotina</taxon>
        <taxon>Eurotiomycetes</taxon>
        <taxon>Eurotiomycetidae</taxon>
        <taxon>Eurotiales</taxon>
        <taxon>Aspergillaceae</taxon>
        <taxon>Penicillium</taxon>
    </lineage>
</organism>
<dbReference type="OrthoDB" id="3540486at2759"/>
<dbReference type="OMA" id="PAIMFRW"/>
<dbReference type="EMBL" id="MDYL01000011">
    <property type="protein sequence ID" value="OQD74417.1"/>
    <property type="molecule type" value="Genomic_DNA"/>
</dbReference>
<dbReference type="InterPro" id="IPR045518">
    <property type="entry name" value="2EXR"/>
</dbReference>
<keyword evidence="3" id="KW-1185">Reference proteome</keyword>
<proteinExistence type="predicted"/>
<dbReference type="PANTHER" id="PTHR35910:SF1">
    <property type="entry name" value="2EXR DOMAIN-CONTAINING PROTEIN"/>
    <property type="match status" value="1"/>
</dbReference>
<accession>A0A1V6PCE2</accession>
<name>A0A1V6PCE2_PENDC</name>